<keyword evidence="6" id="KW-1185">Reference proteome</keyword>
<dbReference type="RefSeq" id="XP_041221061.1">
    <property type="nucleotide sequence ID" value="XM_041372718.1"/>
</dbReference>
<dbReference type="Proteomes" id="UP001195769">
    <property type="component" value="Unassembled WGS sequence"/>
</dbReference>
<evidence type="ECO:0000256" key="4">
    <source>
        <dbReference type="SAM" id="SignalP"/>
    </source>
</evidence>
<reference evidence="5" key="1">
    <citation type="journal article" date="2020" name="New Phytol.">
        <title>Comparative genomics reveals dynamic genome evolution in host specialist ectomycorrhizal fungi.</title>
        <authorList>
            <person name="Lofgren L.A."/>
            <person name="Nguyen N.H."/>
            <person name="Vilgalys R."/>
            <person name="Ruytinx J."/>
            <person name="Liao H.L."/>
            <person name="Branco S."/>
            <person name="Kuo A."/>
            <person name="LaButti K."/>
            <person name="Lipzen A."/>
            <person name="Andreopoulos W."/>
            <person name="Pangilinan J."/>
            <person name="Riley R."/>
            <person name="Hundley H."/>
            <person name="Na H."/>
            <person name="Barry K."/>
            <person name="Grigoriev I.V."/>
            <person name="Stajich J.E."/>
            <person name="Kennedy P.G."/>
        </authorList>
    </citation>
    <scope>NUCLEOTIDE SEQUENCE</scope>
    <source>
        <strain evidence="5">FC203</strain>
    </source>
</reference>
<dbReference type="PANTHER" id="PTHR42854">
    <property type="entry name" value="EUKARYOTIC TRANSLATION INITIATION FACTOR 2 SUBUNIT 3 FAMILY MEMBER"/>
    <property type="match status" value="1"/>
</dbReference>
<proteinExistence type="predicted"/>
<accession>A0AAD4HF96</accession>
<dbReference type="GO" id="GO:0000049">
    <property type="term" value="F:tRNA binding"/>
    <property type="evidence" value="ECO:0007669"/>
    <property type="project" value="TreeGrafter"/>
</dbReference>
<keyword evidence="2" id="KW-0648">Protein biosynthesis</keyword>
<dbReference type="Gene3D" id="3.40.50.300">
    <property type="entry name" value="P-loop containing nucleotide triphosphate hydrolases"/>
    <property type="match status" value="1"/>
</dbReference>
<name>A0AAD4HF96_9AGAM</name>
<keyword evidence="4" id="KW-0732">Signal</keyword>
<dbReference type="GO" id="GO:0001731">
    <property type="term" value="P:formation of translation preinitiation complex"/>
    <property type="evidence" value="ECO:0007669"/>
    <property type="project" value="TreeGrafter"/>
</dbReference>
<protein>
    <submittedName>
        <fullName evidence="5">Uncharacterized protein</fullName>
    </submittedName>
</protein>
<dbReference type="AlphaFoldDB" id="A0AAD4HF96"/>
<feature type="signal peptide" evidence="4">
    <location>
        <begin position="1"/>
        <end position="22"/>
    </location>
</feature>
<keyword evidence="3" id="KW-0342">GTP-binding</keyword>
<comment type="caution">
    <text evidence="5">The sequence shown here is derived from an EMBL/GenBank/DDBJ whole genome shotgun (WGS) entry which is preliminary data.</text>
</comment>
<dbReference type="GO" id="GO:0005525">
    <property type="term" value="F:GTP binding"/>
    <property type="evidence" value="ECO:0007669"/>
    <property type="project" value="UniProtKB-KW"/>
</dbReference>
<evidence type="ECO:0000256" key="1">
    <source>
        <dbReference type="ARBA" id="ARBA00022741"/>
    </source>
</evidence>
<evidence type="ECO:0000256" key="3">
    <source>
        <dbReference type="ARBA" id="ARBA00023134"/>
    </source>
</evidence>
<keyword evidence="1" id="KW-0547">Nucleotide-binding</keyword>
<sequence>MISSSHILFYVVMNAALFLITGNETCSQPQTSEHFARVEIMKLGSIHILQNKVDLIRLLSNCCIY</sequence>
<evidence type="ECO:0000313" key="5">
    <source>
        <dbReference type="EMBL" id="KAG1895485.1"/>
    </source>
</evidence>
<evidence type="ECO:0000313" key="6">
    <source>
        <dbReference type="Proteomes" id="UP001195769"/>
    </source>
</evidence>
<dbReference type="GO" id="GO:0003743">
    <property type="term" value="F:translation initiation factor activity"/>
    <property type="evidence" value="ECO:0007669"/>
    <property type="project" value="TreeGrafter"/>
</dbReference>
<gene>
    <name evidence="5" type="ORF">F5891DRAFT_668995</name>
</gene>
<dbReference type="InterPro" id="IPR050543">
    <property type="entry name" value="eIF2G"/>
</dbReference>
<dbReference type="InterPro" id="IPR027417">
    <property type="entry name" value="P-loop_NTPase"/>
</dbReference>
<dbReference type="GeneID" id="64667016"/>
<dbReference type="SUPFAM" id="SSF52540">
    <property type="entry name" value="P-loop containing nucleoside triphosphate hydrolases"/>
    <property type="match status" value="1"/>
</dbReference>
<organism evidence="5 6">
    <name type="scientific">Suillus fuscotomentosus</name>
    <dbReference type="NCBI Taxonomy" id="1912939"/>
    <lineage>
        <taxon>Eukaryota</taxon>
        <taxon>Fungi</taxon>
        <taxon>Dikarya</taxon>
        <taxon>Basidiomycota</taxon>
        <taxon>Agaricomycotina</taxon>
        <taxon>Agaricomycetes</taxon>
        <taxon>Agaricomycetidae</taxon>
        <taxon>Boletales</taxon>
        <taxon>Suillineae</taxon>
        <taxon>Suillaceae</taxon>
        <taxon>Suillus</taxon>
    </lineage>
</organism>
<dbReference type="EMBL" id="JABBWK010000066">
    <property type="protein sequence ID" value="KAG1895485.1"/>
    <property type="molecule type" value="Genomic_DNA"/>
</dbReference>
<dbReference type="PANTHER" id="PTHR42854:SF3">
    <property type="entry name" value="EUKARYOTIC TRANSLATION INITIATION FACTOR 2 SUBUNIT 3-RELATED"/>
    <property type="match status" value="1"/>
</dbReference>
<evidence type="ECO:0000256" key="2">
    <source>
        <dbReference type="ARBA" id="ARBA00022917"/>
    </source>
</evidence>
<feature type="chain" id="PRO_5042141354" evidence="4">
    <location>
        <begin position="23"/>
        <end position="65"/>
    </location>
</feature>
<dbReference type="GO" id="GO:0005850">
    <property type="term" value="C:eukaryotic translation initiation factor 2 complex"/>
    <property type="evidence" value="ECO:0007669"/>
    <property type="project" value="TreeGrafter"/>
</dbReference>
<dbReference type="GO" id="GO:0005829">
    <property type="term" value="C:cytosol"/>
    <property type="evidence" value="ECO:0007669"/>
    <property type="project" value="TreeGrafter"/>
</dbReference>